<evidence type="ECO:0000313" key="9">
    <source>
        <dbReference type="Proteomes" id="UP000626092"/>
    </source>
</evidence>
<keyword evidence="7" id="KW-0812">Transmembrane</keyword>
<reference evidence="8" key="1">
    <citation type="submission" date="2019-11" db="EMBL/GenBank/DDBJ databases">
        <authorList>
            <person name="Liu Y."/>
            <person name="Hou J."/>
            <person name="Li T.-Q."/>
            <person name="Guan C.-H."/>
            <person name="Wu X."/>
            <person name="Wu H.-Z."/>
            <person name="Ling F."/>
            <person name="Zhang R."/>
            <person name="Shi X.-G."/>
            <person name="Ren J.-P."/>
            <person name="Chen E.-F."/>
            <person name="Sun J.-M."/>
        </authorList>
    </citation>
    <scope>NUCLEOTIDE SEQUENCE</scope>
    <source>
        <strain evidence="8">Adult_tree_wgs_1</strain>
        <tissue evidence="8">Leaves</tissue>
    </source>
</reference>
<evidence type="ECO:0000256" key="7">
    <source>
        <dbReference type="RuleBase" id="RU366043"/>
    </source>
</evidence>
<keyword evidence="7" id="KW-0472">Membrane</keyword>
<dbReference type="InterPro" id="IPR004159">
    <property type="entry name" value="Put_SAM_MeTrfase"/>
</dbReference>
<evidence type="ECO:0000256" key="2">
    <source>
        <dbReference type="ARBA" id="ARBA00008361"/>
    </source>
</evidence>
<comment type="subcellular location">
    <subcellularLocation>
        <location evidence="6">Endomembrane system</location>
        <topology evidence="6">Single-pass membrane protein</topology>
    </subcellularLocation>
    <subcellularLocation>
        <location evidence="1 7">Membrane</location>
        <topology evidence="1 7">Single-pass type II membrane protein</topology>
    </subcellularLocation>
</comment>
<evidence type="ECO:0000256" key="5">
    <source>
        <dbReference type="ARBA" id="ARBA00023180"/>
    </source>
</evidence>
<dbReference type="GO" id="GO:0005768">
    <property type="term" value="C:endosome"/>
    <property type="evidence" value="ECO:0007669"/>
    <property type="project" value="TreeGrafter"/>
</dbReference>
<organism evidence="8 9">
    <name type="scientific">Rhododendron simsii</name>
    <name type="common">Sims's rhododendron</name>
    <dbReference type="NCBI Taxonomy" id="118357"/>
    <lineage>
        <taxon>Eukaryota</taxon>
        <taxon>Viridiplantae</taxon>
        <taxon>Streptophyta</taxon>
        <taxon>Embryophyta</taxon>
        <taxon>Tracheophyta</taxon>
        <taxon>Spermatophyta</taxon>
        <taxon>Magnoliopsida</taxon>
        <taxon>eudicotyledons</taxon>
        <taxon>Gunneridae</taxon>
        <taxon>Pentapetalae</taxon>
        <taxon>asterids</taxon>
        <taxon>Ericales</taxon>
        <taxon>Ericaceae</taxon>
        <taxon>Ericoideae</taxon>
        <taxon>Rhodoreae</taxon>
        <taxon>Rhododendron</taxon>
    </lineage>
</organism>
<dbReference type="Gene3D" id="3.40.50.150">
    <property type="entry name" value="Vaccinia Virus protein VP39"/>
    <property type="match status" value="1"/>
</dbReference>
<dbReference type="PANTHER" id="PTHR10108">
    <property type="entry name" value="SAM-DEPENDENT METHYLTRANSFERASE"/>
    <property type="match status" value="1"/>
</dbReference>
<keyword evidence="4 7" id="KW-0735">Signal-anchor</keyword>
<dbReference type="Pfam" id="PF03141">
    <property type="entry name" value="Methyltransf_29"/>
    <property type="match status" value="2"/>
</dbReference>
<keyword evidence="9" id="KW-1185">Reference proteome</keyword>
<sequence>MAIPPNQPSPAPSLNPLRKPLVRVLLLTVICSLSYFLGFYKSITPTPPQSPLCLLHLKNLTTTHQNPPQPLNFEPHHSLSLPPKTQEDFFPFCPHNFTNYCPCQDPYRETQFNTSRFFNRERHCPKKNETLRCLVRDPAGYRRPFLWPKSRDYAWFNNVPFPRLTVFKKKQNWVRLEGDRLFFPGGGTSFTMGVKGYISEINRIVPLKSGSVRTVLDVGCGVSHECYCNLFFVINKLFNVLDVPILSAMPSYDRIATPGFLLIAWSSESLSSKNGKVDPNPVASFGAALMDYNILTMSIAPRDIHEAQVQFALERGLLVMLGILSVHRLPYPSRSFDMAHCSRCLVPWTAYDGLFLMEIDRVLRPGGYWVLSGPPINWRAHYKVWERTPQDLENEQQNLEDLARKLCWKKIKEMGPIAVWQKPTNHIHCAQKLKTWKALKFCVDADPDAGWYRKMDACITPLPEVNNIRDISGGAIEKWPKRLNTVPQRIRIGAIVGVTIRTFNEDNQWWKRRVSYYGSVLKSLFVGQYRNIMDMNAGIGGFAAALVNYPVWVMNVVPSDAKNNTLAIIYERGLIGTYMNWCEPFSTYPRTYDLLHADGLFSMYNDKCDILDILFEMYRILRPHGAIVVRDHVDMIMKVKGITDRMRWTGKVLHSERGPFHPEKILFIDNSE</sequence>
<keyword evidence="7" id="KW-1133">Transmembrane helix</keyword>
<keyword evidence="3 7" id="KW-0489">Methyltransferase</keyword>
<accession>A0A834GHK6</accession>
<keyword evidence="7" id="KW-0808">Transferase</keyword>
<evidence type="ECO:0000256" key="1">
    <source>
        <dbReference type="ARBA" id="ARBA00004606"/>
    </source>
</evidence>
<comment type="similarity">
    <text evidence="2 7">Belongs to the methyltransferase superfamily.</text>
</comment>
<dbReference type="AlphaFoldDB" id="A0A834GHK6"/>
<evidence type="ECO:0000256" key="3">
    <source>
        <dbReference type="ARBA" id="ARBA00022603"/>
    </source>
</evidence>
<dbReference type="SUPFAM" id="SSF53335">
    <property type="entry name" value="S-adenosyl-L-methionine-dependent methyltransferases"/>
    <property type="match status" value="3"/>
</dbReference>
<dbReference type="InterPro" id="IPR029063">
    <property type="entry name" value="SAM-dependent_MTases_sf"/>
</dbReference>
<feature type="transmembrane region" description="Helical" evidence="7">
    <location>
        <begin position="21"/>
        <end position="40"/>
    </location>
</feature>
<dbReference type="OrthoDB" id="2013972at2759"/>
<proteinExistence type="inferred from homology"/>
<keyword evidence="5 7" id="KW-0325">Glycoprotein</keyword>
<dbReference type="GO" id="GO:0005802">
    <property type="term" value="C:trans-Golgi network"/>
    <property type="evidence" value="ECO:0007669"/>
    <property type="project" value="TreeGrafter"/>
</dbReference>
<dbReference type="GO" id="GO:0016020">
    <property type="term" value="C:membrane"/>
    <property type="evidence" value="ECO:0007669"/>
    <property type="project" value="UniProtKB-SubCell"/>
</dbReference>
<evidence type="ECO:0000256" key="6">
    <source>
        <dbReference type="ARBA" id="ARBA00037847"/>
    </source>
</evidence>
<dbReference type="EMBL" id="WJXA01000009">
    <property type="protein sequence ID" value="KAF7132237.1"/>
    <property type="molecule type" value="Genomic_DNA"/>
</dbReference>
<evidence type="ECO:0000256" key="4">
    <source>
        <dbReference type="ARBA" id="ARBA00022968"/>
    </source>
</evidence>
<dbReference type="PANTHER" id="PTHR10108:SF968">
    <property type="entry name" value="METHYLTRANSFERASE PMT19-RELATED"/>
    <property type="match status" value="1"/>
</dbReference>
<dbReference type="GO" id="GO:0008168">
    <property type="term" value="F:methyltransferase activity"/>
    <property type="evidence" value="ECO:0007669"/>
    <property type="project" value="UniProtKB-UniRule"/>
</dbReference>
<dbReference type="Proteomes" id="UP000626092">
    <property type="component" value="Unassembled WGS sequence"/>
</dbReference>
<evidence type="ECO:0000313" key="8">
    <source>
        <dbReference type="EMBL" id="KAF7132237.1"/>
    </source>
</evidence>
<comment type="caution">
    <text evidence="8">The sequence shown here is derived from an EMBL/GenBank/DDBJ whole genome shotgun (WGS) entry which is preliminary data.</text>
</comment>
<name>A0A834GHK6_RHOSS</name>
<gene>
    <name evidence="8" type="ORF">RHSIM_Rhsim09G0033100</name>
</gene>
<dbReference type="EC" id="2.1.1.-" evidence="7"/>
<dbReference type="GO" id="GO:0032259">
    <property type="term" value="P:methylation"/>
    <property type="evidence" value="ECO:0007669"/>
    <property type="project" value="UniProtKB-KW"/>
</dbReference>
<protein>
    <recommendedName>
        <fullName evidence="7">Methyltransferase</fullName>
        <ecNumber evidence="7">2.1.1.-</ecNumber>
    </recommendedName>
</protein>